<proteinExistence type="predicted"/>
<feature type="non-terminal residue" evidence="1">
    <location>
        <position position="109"/>
    </location>
</feature>
<organism evidence="1 2">
    <name type="scientific">Racocetra persica</name>
    <dbReference type="NCBI Taxonomy" id="160502"/>
    <lineage>
        <taxon>Eukaryota</taxon>
        <taxon>Fungi</taxon>
        <taxon>Fungi incertae sedis</taxon>
        <taxon>Mucoromycota</taxon>
        <taxon>Glomeromycotina</taxon>
        <taxon>Glomeromycetes</taxon>
        <taxon>Diversisporales</taxon>
        <taxon>Gigasporaceae</taxon>
        <taxon>Racocetra</taxon>
    </lineage>
</organism>
<reference evidence="1" key="1">
    <citation type="submission" date="2021-06" db="EMBL/GenBank/DDBJ databases">
        <authorList>
            <person name="Kallberg Y."/>
            <person name="Tangrot J."/>
            <person name="Rosling A."/>
        </authorList>
    </citation>
    <scope>NUCLEOTIDE SEQUENCE</scope>
    <source>
        <strain evidence="1">MA461A</strain>
    </source>
</reference>
<evidence type="ECO:0000313" key="1">
    <source>
        <dbReference type="EMBL" id="CAG8841443.1"/>
    </source>
</evidence>
<sequence length="109" mass="12447">VLNRKGDSAEFGRQRLFGTASYGIAIATLGFMTDRLNSLYIIFFAYAIFMGMLLLVLYLTPQKDFKIDHHDELITDNIDLDQFGRTSNEITTQIVDKNIMETTPPFMES</sequence>
<dbReference type="Proteomes" id="UP000789920">
    <property type="component" value="Unassembled WGS sequence"/>
</dbReference>
<gene>
    <name evidence="1" type="ORF">RPERSI_LOCUS31879</name>
</gene>
<name>A0ACA9SJ52_9GLOM</name>
<accession>A0ACA9SJ52</accession>
<dbReference type="EMBL" id="CAJVQC010130324">
    <property type="protein sequence ID" value="CAG8841443.1"/>
    <property type="molecule type" value="Genomic_DNA"/>
</dbReference>
<protein>
    <submittedName>
        <fullName evidence="1">26109_t:CDS:1</fullName>
    </submittedName>
</protein>
<comment type="caution">
    <text evidence="1">The sequence shown here is derived from an EMBL/GenBank/DDBJ whole genome shotgun (WGS) entry which is preliminary data.</text>
</comment>
<keyword evidence="2" id="KW-1185">Reference proteome</keyword>
<feature type="non-terminal residue" evidence="1">
    <location>
        <position position="1"/>
    </location>
</feature>
<evidence type="ECO:0000313" key="2">
    <source>
        <dbReference type="Proteomes" id="UP000789920"/>
    </source>
</evidence>